<dbReference type="PANTHER" id="PTHR43413:SF1">
    <property type="entry name" value="SIROHEME DECARBOXYLASE NIRL SUBUNIT"/>
    <property type="match status" value="1"/>
</dbReference>
<evidence type="ECO:0000256" key="2">
    <source>
        <dbReference type="ARBA" id="ARBA00023444"/>
    </source>
</evidence>
<dbReference type="Gene3D" id="3.30.70.3460">
    <property type="match status" value="2"/>
</dbReference>
<organism evidence="8 9">
    <name type="scientific">Pyrodictium occultum</name>
    <dbReference type="NCBI Taxonomy" id="2309"/>
    <lineage>
        <taxon>Archaea</taxon>
        <taxon>Thermoproteota</taxon>
        <taxon>Thermoprotei</taxon>
        <taxon>Desulfurococcales</taxon>
        <taxon>Pyrodictiaceae</taxon>
        <taxon>Pyrodictium</taxon>
    </lineage>
</organism>
<feature type="domain" description="Siroheme decarboxylase NirL-like HTH" evidence="7">
    <location>
        <begin position="198"/>
        <end position="232"/>
    </location>
</feature>
<dbReference type="InterPro" id="IPR040523">
    <property type="entry name" value="AsnC_trans_reg2"/>
</dbReference>
<evidence type="ECO:0000313" key="8">
    <source>
        <dbReference type="EMBL" id="KSW11773.1"/>
    </source>
</evidence>
<dbReference type="STRING" id="2309.CF15_02905"/>
<evidence type="ECO:0000256" key="3">
    <source>
        <dbReference type="ARBA" id="ARBA00023457"/>
    </source>
</evidence>
<comment type="similarity">
    <text evidence="3">Belongs to the Ahb/Nir family.</text>
</comment>
<dbReference type="Gene3D" id="1.10.10.2890">
    <property type="match status" value="1"/>
</dbReference>
<dbReference type="Pfam" id="PF17805">
    <property type="entry name" value="AsnC_trans_reg2"/>
    <property type="match status" value="1"/>
</dbReference>
<reference evidence="8 9" key="1">
    <citation type="submission" date="2015-11" db="EMBL/GenBank/DDBJ databases">
        <title>Genome sequence of Pyrodictium occultum PL-19, a marine hyperthermophilic archaeon isolated from Volcano, Italy.</title>
        <authorList>
            <person name="Utturkar S."/>
            <person name="Huber H."/>
            <person name="Leptihn S."/>
            <person name="Brown S."/>
            <person name="Stetter K.O."/>
            <person name="Podar M."/>
        </authorList>
    </citation>
    <scope>NUCLEOTIDE SEQUENCE [LARGE SCALE GENOMIC DNA]</scope>
    <source>
        <strain evidence="8 9">PL-19</strain>
    </source>
</reference>
<dbReference type="InterPro" id="IPR050684">
    <property type="entry name" value="HTH-Siroheme_Decarb"/>
</dbReference>
<comment type="pathway">
    <text evidence="2">Porphyrin-containing compound metabolism.</text>
</comment>
<evidence type="ECO:0000259" key="7">
    <source>
        <dbReference type="Pfam" id="PF22451"/>
    </source>
</evidence>
<dbReference type="InterPro" id="IPR053953">
    <property type="entry name" value="NirdL-like_HTH"/>
</dbReference>
<sequence>MALAGLAPGVLERLGSELAAEALMELQYRFPLTATPYCDVADRLGVSVERLLAVLRELREKRILKRVGFYFNYRAARKRGALIAIETSRPNEATRLLLEMLEDVTHSYLRDHPVYNLWVVGKHRDPERIVEAARRAAELYGTGRWLVLWGEKTLRLSVKYDLERGVSRAGPMSKVALRPPRPEDLGYTTALARALRVLPLEPHPYAVIARQFNMSEDEVVAAMKEMLDKGILGDPGAALDGHRLGFIFNGMVTIAPRNMDQLEDLCSWVVDNIEEATHVVKRSATPPGSWRHLCYFMIHAVDEERVKPVLERLSGCPYMDDYMVIKSLEDLLPGVIR</sequence>
<dbReference type="RefSeq" id="WP_058370453.1">
    <property type="nucleotide sequence ID" value="NZ_LNTB01000001.1"/>
</dbReference>
<dbReference type="PANTHER" id="PTHR43413">
    <property type="entry name" value="TRANSCRIPTIONAL REGULATOR, ASNC FAMILY"/>
    <property type="match status" value="1"/>
</dbReference>
<feature type="domain" description="Siroheme decarboxylase NirL-like HTH" evidence="7">
    <location>
        <begin position="23"/>
        <end position="64"/>
    </location>
</feature>
<dbReference type="OrthoDB" id="145939at2157"/>
<dbReference type="AlphaFoldDB" id="A0A0V8RUT0"/>
<name>A0A0V8RUT0_PYROC</name>
<dbReference type="Proteomes" id="UP000053352">
    <property type="component" value="Unassembled WGS sequence"/>
</dbReference>
<proteinExistence type="inferred from homology"/>
<keyword evidence="1" id="KW-0456">Lyase</keyword>
<gene>
    <name evidence="8" type="ORF">CF15_02905</name>
</gene>
<evidence type="ECO:0000313" key="9">
    <source>
        <dbReference type="Proteomes" id="UP000053352"/>
    </source>
</evidence>
<evidence type="ECO:0000256" key="1">
    <source>
        <dbReference type="ARBA" id="ARBA00023239"/>
    </source>
</evidence>
<feature type="domain" description="Siroheme decarboxylase AsnC-like ligand binding" evidence="6">
    <location>
        <begin position="243"/>
        <end position="330"/>
    </location>
</feature>
<keyword evidence="9" id="KW-1185">Reference proteome</keyword>
<evidence type="ECO:0000256" key="4">
    <source>
        <dbReference type="ARBA" id="ARBA00023471"/>
    </source>
</evidence>
<dbReference type="Pfam" id="PF22451">
    <property type="entry name" value="NirdL-like_HTH"/>
    <property type="match status" value="2"/>
</dbReference>
<evidence type="ECO:0000259" key="6">
    <source>
        <dbReference type="Pfam" id="PF17805"/>
    </source>
</evidence>
<evidence type="ECO:0000256" key="5">
    <source>
        <dbReference type="ARBA" id="ARBA00048470"/>
    </source>
</evidence>
<dbReference type="EMBL" id="LNTB01000001">
    <property type="protein sequence ID" value="KSW11773.1"/>
    <property type="molecule type" value="Genomic_DNA"/>
</dbReference>
<comment type="caution">
    <text evidence="8">The sequence shown here is derived from an EMBL/GenBank/DDBJ whole genome shotgun (WGS) entry which is preliminary data.</text>
</comment>
<dbReference type="EC" id="4.1.1.111" evidence="4"/>
<accession>A0A0V8RUT0</accession>
<dbReference type="GO" id="GO:0016829">
    <property type="term" value="F:lyase activity"/>
    <property type="evidence" value="ECO:0007669"/>
    <property type="project" value="UniProtKB-KW"/>
</dbReference>
<protein>
    <recommendedName>
        <fullName evidence="4">siroheme decarboxylase</fullName>
        <ecNumber evidence="4">4.1.1.111</ecNumber>
    </recommendedName>
</protein>
<comment type="catalytic activity">
    <reaction evidence="5">
        <text>siroheme + 2 H(+) = 12,18-didecarboxysiroheme + 2 CO2</text>
        <dbReference type="Rhea" id="RHEA:19093"/>
        <dbReference type="ChEBI" id="CHEBI:15378"/>
        <dbReference type="ChEBI" id="CHEBI:16526"/>
        <dbReference type="ChEBI" id="CHEBI:60052"/>
        <dbReference type="ChEBI" id="CHEBI:140497"/>
        <dbReference type="EC" id="4.1.1.111"/>
    </reaction>
</comment>